<evidence type="ECO:0000313" key="2">
    <source>
        <dbReference type="EMBL" id="KAA1088659.1"/>
    </source>
</evidence>
<name>A0A5B0NL89_PUCGR</name>
<evidence type="ECO:0000313" key="3">
    <source>
        <dbReference type="Proteomes" id="UP000325313"/>
    </source>
</evidence>
<dbReference type="Proteomes" id="UP000325313">
    <property type="component" value="Unassembled WGS sequence"/>
</dbReference>
<proteinExistence type="predicted"/>
<dbReference type="AlphaFoldDB" id="A0A5B0NL89"/>
<evidence type="ECO:0000256" key="1">
    <source>
        <dbReference type="SAM" id="MobiDB-lite"/>
    </source>
</evidence>
<gene>
    <name evidence="2" type="ORF">PGTUg99_016460</name>
</gene>
<accession>A0A5B0NL89</accession>
<protein>
    <submittedName>
        <fullName evidence="2">Uncharacterized protein</fullName>
    </submittedName>
</protein>
<reference evidence="2 3" key="1">
    <citation type="submission" date="2019-05" db="EMBL/GenBank/DDBJ databases">
        <title>Emergence of the Ug99 lineage of the wheat stem rust pathogen through somatic hybridization.</title>
        <authorList>
            <person name="Li F."/>
            <person name="Upadhyaya N.M."/>
            <person name="Sperschneider J."/>
            <person name="Matny O."/>
            <person name="Nguyen-Phuc H."/>
            <person name="Mago R."/>
            <person name="Raley C."/>
            <person name="Miller M.E."/>
            <person name="Silverstein K.A.T."/>
            <person name="Henningsen E."/>
            <person name="Hirsch C.D."/>
            <person name="Visser B."/>
            <person name="Pretorius Z.A."/>
            <person name="Steffenson B.J."/>
            <person name="Schwessinger B."/>
            <person name="Dodds P.N."/>
            <person name="Figueroa M."/>
        </authorList>
    </citation>
    <scope>NUCLEOTIDE SEQUENCE [LARGE SCALE GENOMIC DNA]</scope>
    <source>
        <strain evidence="2 3">Ug99</strain>
    </source>
</reference>
<feature type="region of interest" description="Disordered" evidence="1">
    <location>
        <begin position="80"/>
        <end position="101"/>
    </location>
</feature>
<sequence length="101" mass="10861">MIDPRAFEEVKSQLAPFLCRPHPAILALQSTASRPHLIIVKTLHGVARQKRNMKLFLFLLGLLLSREAAAAPAPVRALVSRQESGENGTLPPGGCQGPICA</sequence>
<organism evidence="2 3">
    <name type="scientific">Puccinia graminis f. sp. tritici</name>
    <dbReference type="NCBI Taxonomy" id="56615"/>
    <lineage>
        <taxon>Eukaryota</taxon>
        <taxon>Fungi</taxon>
        <taxon>Dikarya</taxon>
        <taxon>Basidiomycota</taxon>
        <taxon>Pucciniomycotina</taxon>
        <taxon>Pucciniomycetes</taxon>
        <taxon>Pucciniales</taxon>
        <taxon>Pucciniaceae</taxon>
        <taxon>Puccinia</taxon>
    </lineage>
</organism>
<dbReference type="EMBL" id="VDEP01000405">
    <property type="protein sequence ID" value="KAA1088659.1"/>
    <property type="molecule type" value="Genomic_DNA"/>
</dbReference>
<comment type="caution">
    <text evidence="2">The sequence shown here is derived from an EMBL/GenBank/DDBJ whole genome shotgun (WGS) entry which is preliminary data.</text>
</comment>